<dbReference type="Proteomes" id="UP001314229">
    <property type="component" value="Unassembled WGS sequence"/>
</dbReference>
<gene>
    <name evidence="1" type="ORF">FSCOSCO3_A015187</name>
</gene>
<sequence>MFRDCVNAHWNTLGERFPPVVLLKDVVSKHLRGPTPVSSDALLTADCTLHSTAGHRGWASPRDPHPLQRYQEAAKHTVQKAPCLTASHRMALRDLEFLFN</sequence>
<evidence type="ECO:0000313" key="2">
    <source>
        <dbReference type="Proteomes" id="UP001314229"/>
    </source>
</evidence>
<proteinExistence type="predicted"/>
<name>A0AAV1N7N7_SCOSC</name>
<evidence type="ECO:0000313" key="1">
    <source>
        <dbReference type="EMBL" id="CAK6955160.1"/>
    </source>
</evidence>
<reference evidence="1 2" key="1">
    <citation type="submission" date="2024-01" db="EMBL/GenBank/DDBJ databases">
        <authorList>
            <person name="Alioto T."/>
            <person name="Alioto T."/>
            <person name="Gomez Garrido J."/>
        </authorList>
    </citation>
    <scope>NUCLEOTIDE SEQUENCE [LARGE SCALE GENOMIC DNA]</scope>
</reference>
<comment type="caution">
    <text evidence="1">The sequence shown here is derived from an EMBL/GenBank/DDBJ whole genome shotgun (WGS) entry which is preliminary data.</text>
</comment>
<protein>
    <submittedName>
        <fullName evidence="1">Uncharacterized protein</fullName>
    </submittedName>
</protein>
<dbReference type="EMBL" id="CAWUFR010000020">
    <property type="protein sequence ID" value="CAK6955160.1"/>
    <property type="molecule type" value="Genomic_DNA"/>
</dbReference>
<accession>A0AAV1N7N7</accession>
<dbReference type="AlphaFoldDB" id="A0AAV1N7N7"/>
<keyword evidence="2" id="KW-1185">Reference proteome</keyword>
<organism evidence="1 2">
    <name type="scientific">Scomber scombrus</name>
    <name type="common">Atlantic mackerel</name>
    <name type="synonym">Scomber vernalis</name>
    <dbReference type="NCBI Taxonomy" id="13677"/>
    <lineage>
        <taxon>Eukaryota</taxon>
        <taxon>Metazoa</taxon>
        <taxon>Chordata</taxon>
        <taxon>Craniata</taxon>
        <taxon>Vertebrata</taxon>
        <taxon>Euteleostomi</taxon>
        <taxon>Actinopterygii</taxon>
        <taxon>Neopterygii</taxon>
        <taxon>Teleostei</taxon>
        <taxon>Neoteleostei</taxon>
        <taxon>Acanthomorphata</taxon>
        <taxon>Pelagiaria</taxon>
        <taxon>Scombriformes</taxon>
        <taxon>Scombridae</taxon>
        <taxon>Scomber</taxon>
    </lineage>
</organism>